<dbReference type="FunFam" id="2.20.130.20:FF:000001">
    <property type="entry name" value="Complement C3"/>
    <property type="match status" value="1"/>
</dbReference>
<dbReference type="InterPro" id="IPR008930">
    <property type="entry name" value="Terpenoid_cyclase/PrenylTrfase"/>
</dbReference>
<dbReference type="InterPro" id="IPR018933">
    <property type="entry name" value="Netrin_module_non-TIMP"/>
</dbReference>
<evidence type="ECO:0000256" key="4">
    <source>
        <dbReference type="ARBA" id="ARBA00017018"/>
    </source>
</evidence>
<dbReference type="InterPro" id="IPR040839">
    <property type="entry name" value="MG4"/>
</dbReference>
<keyword evidence="8" id="KW-0646">Protease inhibitor</keyword>
<dbReference type="Gene3D" id="2.60.40.10">
    <property type="entry name" value="Immunoglobulins"/>
    <property type="match status" value="2"/>
</dbReference>
<dbReference type="Pfam" id="PF07678">
    <property type="entry name" value="TED_complement"/>
    <property type="match status" value="1"/>
</dbReference>
<dbReference type="InterPro" id="IPR050473">
    <property type="entry name" value="A2M/Complement_sys"/>
</dbReference>
<dbReference type="FunFam" id="2.60.40.1930:FF:000008">
    <property type="entry name" value="Complement C3"/>
    <property type="match status" value="1"/>
</dbReference>
<keyword evidence="5" id="KW-0964">Secreted</keyword>
<dbReference type="InterPro" id="IPR041555">
    <property type="entry name" value="MG3"/>
</dbReference>
<dbReference type="FunFam" id="2.60.40.1940:FF:000001">
    <property type="entry name" value="Complement component C3"/>
    <property type="match status" value="1"/>
</dbReference>
<evidence type="ECO:0000259" key="19">
    <source>
        <dbReference type="PROSITE" id="PS01178"/>
    </source>
</evidence>
<comment type="subunit">
    <text evidence="17">Interacts with CFH. Interacts with CR2.</text>
</comment>
<keyword evidence="12" id="KW-1015">Disulfide bond</keyword>
<evidence type="ECO:0000256" key="8">
    <source>
        <dbReference type="ARBA" id="ARBA00022690"/>
    </source>
</evidence>
<dbReference type="SMART" id="SM01361">
    <property type="entry name" value="A2M_recep"/>
    <property type="match status" value="1"/>
</dbReference>
<evidence type="ECO:0000256" key="16">
    <source>
        <dbReference type="ARBA" id="ARBA00093492"/>
    </source>
</evidence>
<dbReference type="Gene3D" id="2.60.40.690">
    <property type="entry name" value="Alpha-macroglobulin, receptor-binding domain"/>
    <property type="match status" value="1"/>
</dbReference>
<evidence type="ECO:0000256" key="11">
    <source>
        <dbReference type="ARBA" id="ARBA00022966"/>
    </source>
</evidence>
<dbReference type="Pfam" id="PF17791">
    <property type="entry name" value="MG3"/>
    <property type="match status" value="1"/>
</dbReference>
<dbReference type="SMART" id="SM01360">
    <property type="entry name" value="A2M"/>
    <property type="match status" value="1"/>
</dbReference>
<dbReference type="Pfam" id="PF17789">
    <property type="entry name" value="MG4"/>
    <property type="match status" value="1"/>
</dbReference>
<keyword evidence="13" id="KW-0325">Glycoprotein</keyword>
<proteinExistence type="evidence at transcript level"/>
<protein>
    <recommendedName>
        <fullName evidence="4">Complement C3</fullName>
    </recommendedName>
</protein>
<dbReference type="Pfam" id="PF00207">
    <property type="entry name" value="A2M"/>
    <property type="match status" value="1"/>
</dbReference>
<evidence type="ECO:0000256" key="1">
    <source>
        <dbReference type="ARBA" id="ARBA00003326"/>
    </source>
</evidence>
<comment type="similarity">
    <text evidence="3">Belongs to the protease inhibitor I39 (alpha-2-macroglobulin) family.</text>
</comment>
<dbReference type="SUPFAM" id="SSF48239">
    <property type="entry name" value="Terpenoid cyclases/Protein prenyltransferases"/>
    <property type="match status" value="1"/>
</dbReference>
<reference evidence="21" key="2">
    <citation type="journal article" date="2014" name="Fish Shellfish Immunol.">
        <title>Molecular cloning, sequencing and tissue-level expression of complement C3 of Labeo rohita (Hamilton, 1822).</title>
        <authorList>
            <person name="Pushpa K."/>
            <person name="Gireesh-Babu P."/>
            <person name="Rajendran K.V."/>
            <person name="Purushothaman C.S."/>
            <person name="Dasgupta S."/>
            <person name="Makesh M."/>
        </authorList>
    </citation>
    <scope>NUCLEOTIDE SEQUENCE</scope>
    <source>
        <tissue evidence="21">Liver</tissue>
    </source>
</reference>
<evidence type="ECO:0000256" key="17">
    <source>
        <dbReference type="ARBA" id="ARBA00093555"/>
    </source>
</evidence>
<dbReference type="InterPro" id="IPR019742">
    <property type="entry name" value="MacrogloblnA2_CS"/>
</dbReference>
<dbReference type="InterPro" id="IPR011625">
    <property type="entry name" value="A2M_N_BRD"/>
</dbReference>
<keyword evidence="10" id="KW-0722">Serine protease inhibitor</keyword>
<dbReference type="FunFam" id="1.20.91.20:FF:000001">
    <property type="entry name" value="Complement C3"/>
    <property type="match status" value="1"/>
</dbReference>
<dbReference type="FunFam" id="2.60.40.10:FF:000155">
    <property type="entry name" value="complement C3 isoform X1"/>
    <property type="match status" value="1"/>
</dbReference>
<reference evidence="21" key="1">
    <citation type="submission" date="2013-09" db="EMBL/GenBank/DDBJ databases">
        <authorList>
            <person name="Kumari P."/>
            <person name="Makesh M."/>
            <person name="Dasgupta S."/>
            <person name="Gireesh-Babu P."/>
            <person name="Rajendran K.V."/>
            <person name="Purushothaman C.S."/>
        </authorList>
    </citation>
    <scope>NUCLEOTIDE SEQUENCE</scope>
    <source>
        <tissue evidence="21">Liver</tissue>
    </source>
</reference>
<keyword evidence="9 18" id="KW-0732">Signal</keyword>
<evidence type="ECO:0000256" key="18">
    <source>
        <dbReference type="SAM" id="SignalP"/>
    </source>
</evidence>
<dbReference type="InterPro" id="IPR036595">
    <property type="entry name" value="A-macroglobulin_rcpt-bd_sf"/>
</dbReference>
<dbReference type="PANTHER" id="PTHR11412">
    <property type="entry name" value="MACROGLOBULIN / COMPLEMENT"/>
    <property type="match status" value="1"/>
</dbReference>
<dbReference type="InterPro" id="IPR013783">
    <property type="entry name" value="Ig-like_fold"/>
</dbReference>
<dbReference type="InterPro" id="IPR035815">
    <property type="entry name" value="NTR_complement_C3"/>
</dbReference>
<keyword evidence="6" id="KW-0597">Phosphoprotein</keyword>
<dbReference type="InterPro" id="IPR018081">
    <property type="entry name" value="Anaphylatoxin_comp_syst"/>
</dbReference>
<dbReference type="InterPro" id="IPR048848">
    <property type="entry name" value="C3_CUB2"/>
</dbReference>
<dbReference type="Pfam" id="PF01821">
    <property type="entry name" value="ANATO"/>
    <property type="match status" value="1"/>
</dbReference>
<dbReference type="CDD" id="cd02896">
    <property type="entry name" value="complement_C3_C4_C5"/>
    <property type="match status" value="1"/>
</dbReference>
<dbReference type="Gene3D" id="2.60.40.1940">
    <property type="match status" value="1"/>
</dbReference>
<name>W8PGK7_LABRO</name>
<dbReference type="Pfam" id="PF07677">
    <property type="entry name" value="A2M_recep"/>
    <property type="match status" value="1"/>
</dbReference>
<dbReference type="Pfam" id="PF07703">
    <property type="entry name" value="A2M_BRD"/>
    <property type="match status" value="1"/>
</dbReference>
<evidence type="ECO:0000256" key="5">
    <source>
        <dbReference type="ARBA" id="ARBA00022525"/>
    </source>
</evidence>
<comment type="subcellular location">
    <subcellularLocation>
        <location evidence="2">Secreted</location>
    </subcellularLocation>
</comment>
<dbReference type="SMART" id="SM01419">
    <property type="entry name" value="Thiol-ester_cl"/>
    <property type="match status" value="1"/>
</dbReference>
<sequence length="1645" mass="184207">MDVKLLFLTVVLLSSPLLTLCDPLYIMSAPNLLRVGSSENVFVEAQDYSEVDLNVKIIIKNHPQKDREILSKSVSLTANNNFQILTDIKIPDDQNFFSEDPDEKQYVYLQAQFPSVTLEKVVMLSFQSGYIFVQTDKPIYTPASTVQYRIFSLTPNLEPLKSQSGITVEIMNPQNITVLSEKIFPVKGMKSGKYAIPEVASSGIWKVVTMFSNTPQKTFTANFEVKEYVLPTFEVKLKPHKSFFYVRDESLEVDIEAKYLFGQKVEGNAFVTFGVIKSENKKTSIPSSLQKVQIIQGEGTAELTNQMIIKTFPNINQLVGQSIYVSVSLLTESGSEMVEAERRGIQIVTSPYTIHFKKTPQFFKPGMPFDISIYVTNPDQTPAENVEVEVNPGLVKGQTRANGIAKVTVNTLGGSNTLEITAKTKDPQLRDEQQAVKKMTAQAYKTKGGSHNYLHIGIDAAELEIGDSVKVNLNTGQSPGVKDQDYTYMILSKGQIVQVHRFKRRGQALVTLPVTVTKDMVPSFRFVAYYHVGSSEVVSDSVWVDVKDTCMGKLQLKVKDKMNTYGTGDEVKLQITGDPGARVGLVVVDKAVHVLNKNRLTQTQIWDVIEKHDTGCTAGGGRESMGVFTDAGLMFHSNTAGGTDTRTISNCPTPAKRKRRAESLQQITVTLAGKYSGDLKQCCVDGMKDNILGYTCERRATYIVDGPECAKAFLHCCNEMKTRKGMKAEESEMILARSDDDDDFYTDSEDIVSRTQFPESWLWEEVDLCDKCQTPTTEKVLYLKDSITTWQILAVSLSPTLGICVAEPEELVVFKQLFIDLKIPYSAVRGEQLEIKAIIHNYTPKKQKVRVEFMETEDVCSSASKKGKYRTIVNVDKGSSTSASYVIIPMTSGKHMIEVKASAYDAVYTDGVRKPLKVVPEGVLTQLERGKVELNPVKNGEKPAIFRSEIPPDWVPDTPANTYISITGEEITQTVEQAISGDFMGRLIVQPSGCGEQNMIYMTLPLIATHYLDSTNQWEAVGMERRNEAITHINTGYQRQLGYRKTDGSYAAWKERPSSTWLTAYVSKVFAMANNLVVIDENVLCSALKWLVLHKQLPDGSFKEDAFVIHGEMVGDVRGKDAEVSLTAFVVIAMQEGSEICAASVSSLHESIRKAVAFLEGRFPKLTNPYAVAMTSYAMANVGKLNKDILMKHSTKLEAGVSWTVPGQHHHSLEATAYAVLALVKAKDFDRAGEAVHWLGKQQSHYGGSGTTQATIMVFQAVAEYRTQVNDRQNFNLEVELSVAGRSKPVKYTIKNDNKHLTRSDKMDINKDFNVTARGTGTATLSVLTLYYARPAEKKSDCKLFDLTVKMEKENEPKQQGAIETYKLTMEFYYKSDKYDATMTILDIGIPTGFTVDSRDLEELSTGKERYIQKFEMDKVLSERGSLILYLDMVLHTETERIIFRMHKVQNVGLLQPAAVTIYEYYSPDARCTKFFHPEREDGALYRLCKGDLCQCAEENCSYQKKNHIEDDERFNKACEAGMDYVYKVTVVGMNLKKDSDIYEMKVEQVLKEGTDEDVEGNVRPFLGRPNCRIPLGLVKGKSYLIMGKSVDLPKLGGSLQYILGEQTWVEYWPTRQESQIREHRDRYIGISELQNSLLKEGCAT</sequence>
<dbReference type="InterPro" id="IPR001599">
    <property type="entry name" value="Macroglobln_a2"/>
</dbReference>
<dbReference type="PROSITE" id="PS01177">
    <property type="entry name" value="ANAPHYLATOXIN_1"/>
    <property type="match status" value="1"/>
</dbReference>
<dbReference type="FunFam" id="2.40.50.120:FF:000013">
    <property type="entry name" value="Complement C3"/>
    <property type="match status" value="1"/>
</dbReference>
<dbReference type="SUPFAM" id="SSF47686">
    <property type="entry name" value="Anaphylotoxins (complement system)"/>
    <property type="match status" value="1"/>
</dbReference>
<dbReference type="EMBL" id="KF682426">
    <property type="protein sequence ID" value="AHL20261.1"/>
    <property type="molecule type" value="mRNA"/>
</dbReference>
<dbReference type="Pfam" id="PF01759">
    <property type="entry name" value="NTR"/>
    <property type="match status" value="1"/>
</dbReference>
<comment type="function">
    <text evidence="14">Mediator of local inflammatory process released following cleavage by C3 convertase. Acts by binding to its receptor, C3AR1, activating G protein-coupled receptor signaling, promoting the phosphorylation, ARRB2-mediated internalization and endocytosis of C3AR1. C3a anaphylatoxin stimulates the activation of immune cells such as mast cells and basophilic leukocytes to release inflammation agents, such as cytokines, chemokines and histamine, which promote inflammation development. Also acts as potent chemoattractant for the migration of macrophages and neutrophils to the inflamed tissues, resulting in neutralization of the inflammatory triggers by multiple ways, such as phagocytosis and generation of reactive oxidants.</text>
</comment>
<dbReference type="GO" id="GO:0004867">
    <property type="term" value="F:serine-type endopeptidase inhibitor activity"/>
    <property type="evidence" value="ECO:0007669"/>
    <property type="project" value="UniProtKB-KW"/>
</dbReference>
<evidence type="ECO:0000256" key="14">
    <source>
        <dbReference type="ARBA" id="ARBA00093364"/>
    </source>
</evidence>
<dbReference type="FunFam" id="2.60.40.1930:FF:000001">
    <property type="entry name" value="CD109 isoform 3"/>
    <property type="match status" value="1"/>
</dbReference>
<dbReference type="SUPFAM" id="SSF49410">
    <property type="entry name" value="Alpha-macroglobulin receptor domain"/>
    <property type="match status" value="1"/>
</dbReference>
<dbReference type="FunFam" id="2.60.40.10:FF:001013">
    <property type="entry name" value="Complement C3"/>
    <property type="match status" value="1"/>
</dbReference>
<dbReference type="Gene3D" id="1.20.91.20">
    <property type="entry name" value="Anaphylotoxins (complement system)"/>
    <property type="match status" value="1"/>
</dbReference>
<evidence type="ECO:0000256" key="15">
    <source>
        <dbReference type="ARBA" id="ARBA00093400"/>
    </source>
</evidence>
<dbReference type="PANTHER" id="PTHR11412:SF81">
    <property type="entry name" value="COMPLEMENT C3"/>
    <property type="match status" value="1"/>
</dbReference>
<evidence type="ECO:0000256" key="3">
    <source>
        <dbReference type="ARBA" id="ARBA00010952"/>
    </source>
</evidence>
<dbReference type="GO" id="GO:0005615">
    <property type="term" value="C:extracellular space"/>
    <property type="evidence" value="ECO:0007669"/>
    <property type="project" value="InterPro"/>
</dbReference>
<feature type="signal peptide" evidence="18">
    <location>
        <begin position="1"/>
        <end position="21"/>
    </location>
</feature>
<evidence type="ECO:0000259" key="20">
    <source>
        <dbReference type="PROSITE" id="PS50189"/>
    </source>
</evidence>
<dbReference type="SMART" id="SM01359">
    <property type="entry name" value="A2M_N_2"/>
    <property type="match status" value="1"/>
</dbReference>
<dbReference type="InterPro" id="IPR002890">
    <property type="entry name" value="MG2"/>
</dbReference>
<evidence type="ECO:0000256" key="7">
    <source>
        <dbReference type="ARBA" id="ARBA00022685"/>
    </source>
</evidence>
<organism evidence="21">
    <name type="scientific">Labeo rohita</name>
    <name type="common">Indian major carp</name>
    <name type="synonym">Cyprinus rohita</name>
    <dbReference type="NCBI Taxonomy" id="84645"/>
    <lineage>
        <taxon>Eukaryota</taxon>
        <taxon>Metazoa</taxon>
        <taxon>Chordata</taxon>
        <taxon>Craniata</taxon>
        <taxon>Vertebrata</taxon>
        <taxon>Euteleostomi</taxon>
        <taxon>Actinopterygii</taxon>
        <taxon>Neopterygii</taxon>
        <taxon>Teleostei</taxon>
        <taxon>Ostariophysi</taxon>
        <taxon>Cypriniformes</taxon>
        <taxon>Cyprinidae</taxon>
        <taxon>Labeoninae</taxon>
        <taxon>Labeonini</taxon>
        <taxon>Labeo</taxon>
    </lineage>
</organism>
<dbReference type="Gene3D" id="2.60.40.1930">
    <property type="match status" value="3"/>
</dbReference>
<feature type="chain" id="PRO_5004911320" description="Complement C3" evidence="18">
    <location>
        <begin position="22"/>
        <end position="1645"/>
    </location>
</feature>
<evidence type="ECO:0000256" key="2">
    <source>
        <dbReference type="ARBA" id="ARBA00004613"/>
    </source>
</evidence>
<dbReference type="PROSITE" id="PS00477">
    <property type="entry name" value="ALPHA_2_MACROGLOBULIN"/>
    <property type="match status" value="1"/>
</dbReference>
<dbReference type="SMART" id="SM00104">
    <property type="entry name" value="ANATO"/>
    <property type="match status" value="1"/>
</dbReference>
<dbReference type="GO" id="GO:0006955">
    <property type="term" value="P:immune response"/>
    <property type="evidence" value="ECO:0007669"/>
    <property type="project" value="UniProtKB-ARBA"/>
</dbReference>
<evidence type="ECO:0000313" key="21">
    <source>
        <dbReference type="EMBL" id="AHL20261.1"/>
    </source>
</evidence>
<feature type="domain" description="Anaphylatoxin-like" evidence="19">
    <location>
        <begin position="682"/>
        <end position="717"/>
    </location>
</feature>
<dbReference type="InterPro" id="IPR000020">
    <property type="entry name" value="Anaphylatoxin/fibulin"/>
</dbReference>
<dbReference type="InterPro" id="IPR011626">
    <property type="entry name" value="Alpha-macroglobulin_TED"/>
</dbReference>
<feature type="domain" description="NTR" evidence="20">
    <location>
        <begin position="1501"/>
        <end position="1643"/>
    </location>
</feature>
<dbReference type="InterPro" id="IPR041425">
    <property type="entry name" value="C3/4/5_MG1"/>
</dbReference>
<dbReference type="CDD" id="cd03583">
    <property type="entry name" value="NTR_complement_C3"/>
    <property type="match status" value="1"/>
</dbReference>
<dbReference type="InterPro" id="IPR008993">
    <property type="entry name" value="TIMP-like_OB-fold"/>
</dbReference>
<comment type="function">
    <text evidence="1">Acts as a chemoattractant for neutrophils in chronic inflammation.</text>
</comment>
<dbReference type="SMART" id="SM00643">
    <property type="entry name" value="C345C"/>
    <property type="match status" value="1"/>
</dbReference>
<dbReference type="Gene3D" id="1.50.10.20">
    <property type="match status" value="1"/>
</dbReference>
<dbReference type="InterPro" id="IPR047565">
    <property type="entry name" value="Alpha-macroglob_thiol-ester_cl"/>
</dbReference>
<evidence type="ECO:0000256" key="12">
    <source>
        <dbReference type="ARBA" id="ARBA00023157"/>
    </source>
</evidence>
<dbReference type="Gene3D" id="2.60.120.1540">
    <property type="match status" value="1"/>
</dbReference>
<dbReference type="PROSITE" id="PS50189">
    <property type="entry name" value="NTR"/>
    <property type="match status" value="1"/>
</dbReference>
<dbReference type="Pfam" id="PF21308">
    <property type="entry name" value="C3_CUB2"/>
    <property type="match status" value="1"/>
</dbReference>
<dbReference type="Gene3D" id="2.40.50.120">
    <property type="match status" value="1"/>
</dbReference>
<keyword evidence="11" id="KW-0882">Thioester bond</keyword>
<dbReference type="Gene3D" id="6.20.50.160">
    <property type="match status" value="1"/>
</dbReference>
<evidence type="ECO:0000256" key="6">
    <source>
        <dbReference type="ARBA" id="ARBA00022553"/>
    </source>
</evidence>
<evidence type="ECO:0000256" key="10">
    <source>
        <dbReference type="ARBA" id="ARBA00022900"/>
    </source>
</evidence>
<evidence type="ECO:0000256" key="13">
    <source>
        <dbReference type="ARBA" id="ARBA00023180"/>
    </source>
</evidence>
<comment type="subunit">
    <text evidence="16">During pregnancy, C3dg exists as a complex (probably a 2:2:2 heterohexamer) with AGT and the proform of PRG2. Interacts with CR2 (via the N-terminal Sushi domains 1 and 2).</text>
</comment>
<dbReference type="Gene3D" id="2.20.130.20">
    <property type="match status" value="1"/>
</dbReference>
<dbReference type="SUPFAM" id="SSF50242">
    <property type="entry name" value="TIMP-like"/>
    <property type="match status" value="1"/>
</dbReference>
<dbReference type="FunFam" id="1.50.10.20:FF:000008">
    <property type="entry name" value="Complement C3"/>
    <property type="match status" value="1"/>
</dbReference>
<dbReference type="Pfam" id="PF17790">
    <property type="entry name" value="MG1"/>
    <property type="match status" value="1"/>
</dbReference>
<accession>W8PGK7</accession>
<dbReference type="PROSITE" id="PS01178">
    <property type="entry name" value="ANAPHYLATOXIN_2"/>
    <property type="match status" value="1"/>
</dbReference>
<dbReference type="InterPro" id="IPR001134">
    <property type="entry name" value="Netrin_domain"/>
</dbReference>
<dbReference type="InterPro" id="IPR009048">
    <property type="entry name" value="A-macroglobulin_rcpt-bd"/>
</dbReference>
<dbReference type="CDD" id="cd00017">
    <property type="entry name" value="ANATO"/>
    <property type="match status" value="1"/>
</dbReference>
<comment type="function">
    <text evidence="15">Adipogenic hormone that stimulates triglyceride synthesis and glucose transport in adipocytes, regulating fat storage and playing a role in postprandial triglyceride clearance. Appears to stimulate triglyceride synthesis via activation of the PLC, MAPK and AKT signaling pathways. Acts by binding to its receptor, C5AR2, activating G protein-coupled receptor signaling, promoting the phosphorylation, ARRB2-mediated internalization and endocytosis of C5AR2.</text>
</comment>
<evidence type="ECO:0000256" key="9">
    <source>
        <dbReference type="ARBA" id="ARBA00022729"/>
    </source>
</evidence>
<dbReference type="Pfam" id="PF01835">
    <property type="entry name" value="MG2"/>
    <property type="match status" value="1"/>
</dbReference>
<keyword evidence="7" id="KW-0165">Cleavage on pair of basic residues</keyword>